<evidence type="ECO:0000313" key="3">
    <source>
        <dbReference type="Proteomes" id="UP000054266"/>
    </source>
</evidence>
<feature type="domain" description="F-box" evidence="1">
    <location>
        <begin position="1"/>
        <end position="47"/>
    </location>
</feature>
<dbReference type="InterPro" id="IPR032675">
    <property type="entry name" value="LRR_dom_sf"/>
</dbReference>
<protein>
    <recommendedName>
        <fullName evidence="1">F-box domain-containing protein</fullName>
    </recommendedName>
</protein>
<dbReference type="SUPFAM" id="SSF52047">
    <property type="entry name" value="RNI-like"/>
    <property type="match status" value="1"/>
</dbReference>
<reference evidence="2 3" key="1">
    <citation type="submission" date="2015-01" db="EMBL/GenBank/DDBJ databases">
        <title>The Genome Sequence of Capronia semiimmersa CBS27337.</title>
        <authorList>
            <consortium name="The Broad Institute Genomics Platform"/>
            <person name="Cuomo C."/>
            <person name="de Hoog S."/>
            <person name="Gorbushina A."/>
            <person name="Stielow B."/>
            <person name="Teixiera M."/>
            <person name="Abouelleil A."/>
            <person name="Chapman S.B."/>
            <person name="Priest M."/>
            <person name="Young S.K."/>
            <person name="Wortman J."/>
            <person name="Nusbaum C."/>
            <person name="Birren B."/>
        </authorList>
    </citation>
    <scope>NUCLEOTIDE SEQUENCE [LARGE SCALE GENOMIC DNA]</scope>
    <source>
        <strain evidence="2 3">CBS 27337</strain>
    </source>
</reference>
<sequence>MLLPDEILRQIFMYIDTHSVDQKFRLSQVCSQWRRVALGQRHLWNRISIMTPLDGIRLPLLLERSGSAALDVQLLWQYRFREPMPTSYERRVAAMRLVDSRARLHRLFIDVNRVETQALSPLLTDGLLFPVLKELEIRSLQARPQAFQLSFFAPQLGRLELYEVDSMDWGPLLPRSLTHVYLDRCNSAGLELLETIFRQCAELQSLTLRTLAFPVDFPGLKTPAAQLVPRLRALDLSADVTDLVTILRTGFRGFILEELTTEAYDGCMDSDTKQLLAEVLMGMSPLHSLQLVDDQDIILRDGSGRTRRMRVWNEDSSWHWPDVWIELADQHKACESMKKFHIRSFDWNVLAGAFSERPPLGEDIEVHVDLDSDQINDRYNFEHDDPPVPELDKFSKGLRYLKCGNLGRIVFADHADWEGNSDVNGSRAQVIHTLLEALVCESSVVEVCLSQAGLEKPTRQPSEEVTVAIRNLLNTKDKYILCRHCTTVLSVKQLMYLKAILSEHQLQAIG</sequence>
<dbReference type="HOGENOM" id="CLU_534192_0_0_1"/>
<dbReference type="STRING" id="5601.A0A0D2E4P6"/>
<dbReference type="EMBL" id="KN846958">
    <property type="protein sequence ID" value="KIW69327.1"/>
    <property type="molecule type" value="Genomic_DNA"/>
</dbReference>
<organism evidence="2 3">
    <name type="scientific">Phialophora macrospora</name>
    <dbReference type="NCBI Taxonomy" id="1851006"/>
    <lineage>
        <taxon>Eukaryota</taxon>
        <taxon>Fungi</taxon>
        <taxon>Dikarya</taxon>
        <taxon>Ascomycota</taxon>
        <taxon>Pezizomycotina</taxon>
        <taxon>Eurotiomycetes</taxon>
        <taxon>Chaetothyriomycetidae</taxon>
        <taxon>Chaetothyriales</taxon>
        <taxon>Herpotrichiellaceae</taxon>
        <taxon>Phialophora</taxon>
    </lineage>
</organism>
<evidence type="ECO:0000259" key="1">
    <source>
        <dbReference type="PROSITE" id="PS50181"/>
    </source>
</evidence>
<dbReference type="SUPFAM" id="SSF81383">
    <property type="entry name" value="F-box domain"/>
    <property type="match status" value="1"/>
</dbReference>
<proteinExistence type="predicted"/>
<dbReference type="AlphaFoldDB" id="A0A0D2E4P6"/>
<evidence type="ECO:0000313" key="2">
    <source>
        <dbReference type="EMBL" id="KIW69327.1"/>
    </source>
</evidence>
<dbReference type="Proteomes" id="UP000054266">
    <property type="component" value="Unassembled WGS sequence"/>
</dbReference>
<dbReference type="InterPro" id="IPR001810">
    <property type="entry name" value="F-box_dom"/>
</dbReference>
<dbReference type="InterPro" id="IPR036047">
    <property type="entry name" value="F-box-like_dom_sf"/>
</dbReference>
<dbReference type="Gene3D" id="3.80.10.10">
    <property type="entry name" value="Ribonuclease Inhibitor"/>
    <property type="match status" value="1"/>
</dbReference>
<name>A0A0D2E4P6_9EURO</name>
<dbReference type="Pfam" id="PF12937">
    <property type="entry name" value="F-box-like"/>
    <property type="match status" value="1"/>
</dbReference>
<gene>
    <name evidence="2" type="ORF">PV04_05209</name>
</gene>
<dbReference type="Gene3D" id="1.20.1280.50">
    <property type="match status" value="1"/>
</dbReference>
<keyword evidence="3" id="KW-1185">Reference proteome</keyword>
<dbReference type="CDD" id="cd09917">
    <property type="entry name" value="F-box_SF"/>
    <property type="match status" value="1"/>
</dbReference>
<accession>A0A0D2E4P6</accession>
<dbReference type="SMART" id="SM00256">
    <property type="entry name" value="FBOX"/>
    <property type="match status" value="1"/>
</dbReference>
<dbReference type="PROSITE" id="PS50181">
    <property type="entry name" value="FBOX"/>
    <property type="match status" value="1"/>
</dbReference>